<proteinExistence type="predicted"/>
<reference evidence="1 2" key="1">
    <citation type="journal article" date="2019" name="Int. J. Syst. Evol. Microbiol.">
        <title>The Global Catalogue of Microorganisms (GCM) 10K type strain sequencing project: providing services to taxonomists for standard genome sequencing and annotation.</title>
        <authorList>
            <consortium name="The Broad Institute Genomics Platform"/>
            <consortium name="The Broad Institute Genome Sequencing Center for Infectious Disease"/>
            <person name="Wu L."/>
            <person name="Ma J."/>
        </authorList>
    </citation>
    <scope>NUCLEOTIDE SEQUENCE [LARGE SCALE GENOMIC DNA]</scope>
    <source>
        <strain evidence="1 2">JCM 3053</strain>
    </source>
</reference>
<name>A0ABN3D9C6_9ACTN</name>
<gene>
    <name evidence="1" type="ORF">GCM10010104_15560</name>
</gene>
<dbReference type="Proteomes" id="UP001501474">
    <property type="component" value="Unassembled WGS sequence"/>
</dbReference>
<keyword evidence="2" id="KW-1185">Reference proteome</keyword>
<evidence type="ECO:0000313" key="1">
    <source>
        <dbReference type="EMBL" id="GAA2224822.1"/>
    </source>
</evidence>
<comment type="caution">
    <text evidence="1">The sequence shown here is derived from an EMBL/GenBank/DDBJ whole genome shotgun (WGS) entry which is preliminary data.</text>
</comment>
<organism evidence="1 2">
    <name type="scientific">Streptomyces indiaensis</name>
    <dbReference type="NCBI Taxonomy" id="284033"/>
    <lineage>
        <taxon>Bacteria</taxon>
        <taxon>Bacillati</taxon>
        <taxon>Actinomycetota</taxon>
        <taxon>Actinomycetes</taxon>
        <taxon>Kitasatosporales</taxon>
        <taxon>Streptomycetaceae</taxon>
        <taxon>Streptomyces</taxon>
    </lineage>
</organism>
<evidence type="ECO:0000313" key="2">
    <source>
        <dbReference type="Proteomes" id="UP001501474"/>
    </source>
</evidence>
<dbReference type="EMBL" id="BAAART010000034">
    <property type="protein sequence ID" value="GAA2224822.1"/>
    <property type="molecule type" value="Genomic_DNA"/>
</dbReference>
<sequence length="55" mass="5786">MGPDEGYLLNPDNRQAEEIDGHLAAVEAGRLDLATSPMISAWGRTPAGDGSHLLV</sequence>
<dbReference type="RefSeq" id="WP_234847782.1">
    <property type="nucleotide sequence ID" value="NZ_BAAART010000034.1"/>
</dbReference>
<accession>A0ABN3D9C6</accession>
<protein>
    <submittedName>
        <fullName evidence="1">Uncharacterized protein</fullName>
    </submittedName>
</protein>